<dbReference type="OrthoDB" id="652091at2759"/>
<dbReference type="GO" id="GO:0006788">
    <property type="term" value="P:heme oxidation"/>
    <property type="evidence" value="ECO:0007669"/>
    <property type="project" value="InterPro"/>
</dbReference>
<keyword evidence="3" id="KW-0408">Iron</keyword>
<dbReference type="InterPro" id="IPR016084">
    <property type="entry name" value="Haem_Oase-like_multi-hlx"/>
</dbReference>
<gene>
    <name evidence="4" type="ORF">X797_009357</name>
</gene>
<evidence type="ECO:0000256" key="2">
    <source>
        <dbReference type="ARBA" id="ARBA00022723"/>
    </source>
</evidence>
<name>A0A014P580_9HYPO</name>
<protein>
    <submittedName>
        <fullName evidence="4">Heme oxygenase</fullName>
    </submittedName>
</protein>
<sequence>MGDIDLPSKIKKVIRQAHGKVNRLNTARIPLCLPPRTKSPAIYTLGLSRYAEIFLGLEKVWNDLIGDASEWMGNMSDEPSSYNSDKERVQAVLRKIYLPELLRTKRLQADFAALKPPDAEMDNLDSGGGNAGSEFRKYIEQDVSTKPHLLVAYVWIMYQALFNGGHFIRAQLLKAGPEFWGLSAQEADLTALPPPLSFWRVQEAELVRARFRDCVVAADRLLTEPERREILDEALEIFRRCELITLQLDEDAARGAAYEPS</sequence>
<proteinExistence type="predicted"/>
<dbReference type="InterPro" id="IPR002051">
    <property type="entry name" value="Haem_Oase"/>
</dbReference>
<evidence type="ECO:0000313" key="4">
    <source>
        <dbReference type="EMBL" id="EXU97448.1"/>
    </source>
</evidence>
<dbReference type="Proteomes" id="UP000030151">
    <property type="component" value="Unassembled WGS sequence"/>
</dbReference>
<dbReference type="InterPro" id="IPR016053">
    <property type="entry name" value="Haem_Oase-like"/>
</dbReference>
<keyword evidence="2" id="KW-0479">Metal-binding</keyword>
<evidence type="ECO:0000313" key="5">
    <source>
        <dbReference type="Proteomes" id="UP000030151"/>
    </source>
</evidence>
<dbReference type="PANTHER" id="PTHR10720:SF0">
    <property type="entry name" value="HEME OXYGENASE"/>
    <property type="match status" value="1"/>
</dbReference>
<dbReference type="EMBL" id="JELW01000036">
    <property type="protein sequence ID" value="EXU97448.1"/>
    <property type="molecule type" value="Genomic_DNA"/>
</dbReference>
<dbReference type="PANTHER" id="PTHR10720">
    <property type="entry name" value="HEME OXYGENASE"/>
    <property type="match status" value="1"/>
</dbReference>
<evidence type="ECO:0000256" key="3">
    <source>
        <dbReference type="ARBA" id="ARBA00023004"/>
    </source>
</evidence>
<evidence type="ECO:0000256" key="1">
    <source>
        <dbReference type="ARBA" id="ARBA00022617"/>
    </source>
</evidence>
<dbReference type="GO" id="GO:0046872">
    <property type="term" value="F:metal ion binding"/>
    <property type="evidence" value="ECO:0007669"/>
    <property type="project" value="UniProtKB-KW"/>
</dbReference>
<dbReference type="HOGENOM" id="CLU_038284_0_0_1"/>
<dbReference type="GO" id="GO:0004392">
    <property type="term" value="F:heme oxygenase (decyclizing) activity"/>
    <property type="evidence" value="ECO:0007669"/>
    <property type="project" value="InterPro"/>
</dbReference>
<dbReference type="Pfam" id="PF01126">
    <property type="entry name" value="Heme_oxygenase"/>
    <property type="match status" value="1"/>
</dbReference>
<organism evidence="4 5">
    <name type="scientific">Metarhizium robertsii</name>
    <dbReference type="NCBI Taxonomy" id="568076"/>
    <lineage>
        <taxon>Eukaryota</taxon>
        <taxon>Fungi</taxon>
        <taxon>Dikarya</taxon>
        <taxon>Ascomycota</taxon>
        <taxon>Pezizomycotina</taxon>
        <taxon>Sordariomycetes</taxon>
        <taxon>Hypocreomycetidae</taxon>
        <taxon>Hypocreales</taxon>
        <taxon>Clavicipitaceae</taxon>
        <taxon>Metarhizium</taxon>
    </lineage>
</organism>
<dbReference type="CDD" id="cd19165">
    <property type="entry name" value="HemeO"/>
    <property type="match status" value="1"/>
</dbReference>
<accession>A0A014P580</accession>
<reference evidence="4 5" key="1">
    <citation type="submission" date="2014-02" db="EMBL/GenBank/DDBJ databases">
        <title>The genome sequence of the entomopathogenic fungus Metarhizium robertsii ARSEF 2575.</title>
        <authorList>
            <person name="Giuliano Garisto Donzelli B."/>
            <person name="Roe B.A."/>
            <person name="Macmil S.L."/>
            <person name="Krasnoff S.B."/>
            <person name="Gibson D.M."/>
        </authorList>
    </citation>
    <scope>NUCLEOTIDE SEQUENCE [LARGE SCALE GENOMIC DNA]</scope>
    <source>
        <strain evidence="4 5">ARSEF 2575</strain>
    </source>
</reference>
<dbReference type="eggNOG" id="ENOG502S3FB">
    <property type="taxonomic scope" value="Eukaryota"/>
</dbReference>
<dbReference type="Gene3D" id="1.20.910.10">
    <property type="entry name" value="Heme oxygenase-like"/>
    <property type="match status" value="1"/>
</dbReference>
<comment type="caution">
    <text evidence="4">The sequence shown here is derived from an EMBL/GenBank/DDBJ whole genome shotgun (WGS) entry which is preliminary data.</text>
</comment>
<dbReference type="SUPFAM" id="SSF48613">
    <property type="entry name" value="Heme oxygenase-like"/>
    <property type="match status" value="1"/>
</dbReference>
<dbReference type="AlphaFoldDB" id="A0A014P580"/>
<keyword evidence="1" id="KW-0349">Heme</keyword>